<dbReference type="Gene3D" id="1.10.10.1940">
    <property type="match status" value="2"/>
</dbReference>
<evidence type="ECO:0000259" key="1">
    <source>
        <dbReference type="PROSITE" id="PS51670"/>
    </source>
</evidence>
<dbReference type="InterPro" id="IPR003582">
    <property type="entry name" value="ShKT_dom"/>
</dbReference>
<sequence length="128" mass="14499">MQRIDLTRLQTTDNIHKLLKMLGMAAQCEDSNPECPSWKKAGECERNPRFMLTSCRLSCGSCEKKDNSSVETCKNESPDHDCEYWSTMGECTGNEDFMRTACAKACGVCTVQEILRNDDDEIDDKDEL</sequence>
<dbReference type="EMBL" id="HBGU01086380">
    <property type="protein sequence ID" value="CAD9555680.1"/>
    <property type="molecule type" value="Transcribed_RNA"/>
</dbReference>
<feature type="domain" description="ShKT" evidence="1">
    <location>
        <begin position="28"/>
        <end position="62"/>
    </location>
</feature>
<dbReference type="Pfam" id="PF01549">
    <property type="entry name" value="ShK"/>
    <property type="match status" value="2"/>
</dbReference>
<accession>A0A7S2JRQ6</accession>
<evidence type="ECO:0000313" key="2">
    <source>
        <dbReference type="EMBL" id="CAD9555680.1"/>
    </source>
</evidence>
<dbReference type="AlphaFoldDB" id="A0A7S2JRQ6"/>
<organism evidence="2">
    <name type="scientific">Haptolina brevifila</name>
    <dbReference type="NCBI Taxonomy" id="156173"/>
    <lineage>
        <taxon>Eukaryota</taxon>
        <taxon>Haptista</taxon>
        <taxon>Haptophyta</taxon>
        <taxon>Prymnesiophyceae</taxon>
        <taxon>Prymnesiales</taxon>
        <taxon>Prymnesiaceae</taxon>
        <taxon>Haptolina</taxon>
    </lineage>
</organism>
<gene>
    <name evidence="2" type="ORF">CBRE1094_LOCUS47164</name>
</gene>
<dbReference type="PROSITE" id="PS51670">
    <property type="entry name" value="SHKT"/>
    <property type="match status" value="2"/>
</dbReference>
<proteinExistence type="predicted"/>
<reference evidence="2" key="1">
    <citation type="submission" date="2021-01" db="EMBL/GenBank/DDBJ databases">
        <authorList>
            <person name="Corre E."/>
            <person name="Pelletier E."/>
            <person name="Niang G."/>
            <person name="Scheremetjew M."/>
            <person name="Finn R."/>
            <person name="Kale V."/>
            <person name="Holt S."/>
            <person name="Cochrane G."/>
            <person name="Meng A."/>
            <person name="Brown T."/>
            <person name="Cohen L."/>
        </authorList>
    </citation>
    <scope>NUCLEOTIDE SEQUENCE</scope>
    <source>
        <strain evidence="2">UTEX LB 985</strain>
    </source>
</reference>
<feature type="domain" description="ShKT" evidence="1">
    <location>
        <begin position="73"/>
        <end position="109"/>
    </location>
</feature>
<protein>
    <recommendedName>
        <fullName evidence="1">ShKT domain-containing protein</fullName>
    </recommendedName>
</protein>
<name>A0A7S2JRQ6_9EUKA</name>
<dbReference type="SMART" id="SM00254">
    <property type="entry name" value="ShKT"/>
    <property type="match status" value="2"/>
</dbReference>